<reference evidence="2 3" key="2">
    <citation type="submission" date="2016-03" db="EMBL/GenBank/DDBJ databases">
        <title>EvidentialGene: Evidence-directed Construction of Genes on Genomes.</title>
        <authorList>
            <person name="Gilbert D.G."/>
            <person name="Choi J.-H."/>
            <person name="Mockaitis K."/>
            <person name="Colbourne J."/>
            <person name="Pfrender M."/>
        </authorList>
    </citation>
    <scope>NUCLEOTIDE SEQUENCE [LARGE SCALE GENOMIC DNA]</scope>
    <source>
        <strain evidence="2 3">Xinb3</strain>
        <tissue evidence="2">Complete organism</tissue>
    </source>
</reference>
<protein>
    <submittedName>
        <fullName evidence="1">Uncharacterized protein</fullName>
    </submittedName>
</protein>
<dbReference type="AlphaFoldDB" id="A0A0P6EZ39"/>
<sequence length="62" mass="7378">MLHISYVMVVANRGRQRARNKHKVFTTKNVTHVRQAWQQHTRLPIHVRFAIRLLWNSPFGAC</sequence>
<proteinExistence type="predicted"/>
<dbReference type="EMBL" id="GDIQ01069872">
    <property type="protein sequence ID" value="JAN24865.1"/>
    <property type="molecule type" value="Transcribed_RNA"/>
</dbReference>
<evidence type="ECO:0000313" key="2">
    <source>
        <dbReference type="EMBL" id="KZS11382.1"/>
    </source>
</evidence>
<organism evidence="1">
    <name type="scientific">Daphnia magna</name>
    <dbReference type="NCBI Taxonomy" id="35525"/>
    <lineage>
        <taxon>Eukaryota</taxon>
        <taxon>Metazoa</taxon>
        <taxon>Ecdysozoa</taxon>
        <taxon>Arthropoda</taxon>
        <taxon>Crustacea</taxon>
        <taxon>Branchiopoda</taxon>
        <taxon>Diplostraca</taxon>
        <taxon>Cladocera</taxon>
        <taxon>Anomopoda</taxon>
        <taxon>Daphniidae</taxon>
        <taxon>Daphnia</taxon>
    </lineage>
</organism>
<name>A0A0P6EZ39_9CRUS</name>
<dbReference type="EMBL" id="LRGB01001581">
    <property type="protein sequence ID" value="KZS11382.1"/>
    <property type="molecule type" value="Genomic_DNA"/>
</dbReference>
<evidence type="ECO:0000313" key="1">
    <source>
        <dbReference type="EMBL" id="JAN24865.1"/>
    </source>
</evidence>
<evidence type="ECO:0000313" key="3">
    <source>
        <dbReference type="Proteomes" id="UP000076858"/>
    </source>
</evidence>
<keyword evidence="3" id="KW-1185">Reference proteome</keyword>
<dbReference type="Proteomes" id="UP000076858">
    <property type="component" value="Unassembled WGS sequence"/>
</dbReference>
<accession>A0A0P6EZ39</accession>
<reference evidence="1" key="1">
    <citation type="submission" date="2015-10" db="EMBL/GenBank/DDBJ databases">
        <title>EvidentialGene: Evidence-directed Construction of Complete mRNA Transcriptomes without Genomes.</title>
        <authorList>
            <person name="Gilbert D.G."/>
        </authorList>
    </citation>
    <scope>NUCLEOTIDE SEQUENCE</scope>
</reference>
<gene>
    <name evidence="2" type="ORF">APZ42_024185</name>
</gene>